<feature type="transmembrane region" description="Helical" evidence="1">
    <location>
        <begin position="34"/>
        <end position="59"/>
    </location>
</feature>
<dbReference type="Proteomes" id="UP000092691">
    <property type="component" value="Chromosome"/>
</dbReference>
<keyword evidence="1" id="KW-0472">Membrane</keyword>
<evidence type="ECO:0000256" key="1">
    <source>
        <dbReference type="SAM" id="Phobius"/>
    </source>
</evidence>
<evidence type="ECO:0000313" key="2">
    <source>
        <dbReference type="EMBL" id="ANP88616.1"/>
    </source>
</evidence>
<keyword evidence="1" id="KW-0812">Transmembrane</keyword>
<accession>A0A1B1CFZ7</accession>
<proteinExistence type="predicted"/>
<gene>
    <name evidence="2" type="ORF">BA011_02130</name>
</gene>
<dbReference type="AlphaFoldDB" id="A0A1B1CFZ7"/>
<dbReference type="EMBL" id="CP016286">
    <property type="protein sequence ID" value="ANP88616.1"/>
    <property type="molecule type" value="Genomic_DNA"/>
</dbReference>
<reference evidence="2 3" key="1">
    <citation type="submission" date="2016-06" db="EMBL/GenBank/DDBJ databases">
        <title>Microsymbionts genomes from the relict species Vavilovia formosa.</title>
        <authorList>
            <person name="Chirak E."/>
            <person name="Kimeklis A."/>
            <person name="Andronov E."/>
        </authorList>
    </citation>
    <scope>NUCLEOTIDE SEQUENCE [LARGE SCALE GENOMIC DNA]</scope>
    <source>
        <strain evidence="2 3">Vaf10</strain>
    </source>
</reference>
<organism evidence="2 3">
    <name type="scientific">Rhizobium leguminosarum</name>
    <dbReference type="NCBI Taxonomy" id="384"/>
    <lineage>
        <taxon>Bacteria</taxon>
        <taxon>Pseudomonadati</taxon>
        <taxon>Pseudomonadota</taxon>
        <taxon>Alphaproteobacteria</taxon>
        <taxon>Hyphomicrobiales</taxon>
        <taxon>Rhizobiaceae</taxon>
        <taxon>Rhizobium/Agrobacterium group</taxon>
        <taxon>Rhizobium</taxon>
    </lineage>
</organism>
<evidence type="ECO:0000313" key="3">
    <source>
        <dbReference type="Proteomes" id="UP000092691"/>
    </source>
</evidence>
<dbReference type="OrthoDB" id="8401422at2"/>
<protein>
    <submittedName>
        <fullName evidence="2">Uncharacterized protein</fullName>
    </submittedName>
</protein>
<sequence>MQAGLSMTESILLAFLTIVSLGLASWLARRPAKASVGIILGTLLGLALIVSTSALVGFLGKVLPFGQIDFWLSNLVATF</sequence>
<keyword evidence="1" id="KW-1133">Transmembrane helix</keyword>
<name>A0A1B1CFZ7_RHILE</name>